<keyword evidence="7" id="KW-1185">Reference proteome</keyword>
<keyword evidence="1" id="KW-0808">Transferase</keyword>
<dbReference type="PANTHER" id="PTHR32463">
    <property type="entry name" value="L-FUCOSE KINASE"/>
    <property type="match status" value="1"/>
</dbReference>
<dbReference type="HOGENOM" id="CLU_048558_1_0_6"/>
<dbReference type="Proteomes" id="UP000032303">
    <property type="component" value="Chromosome 1"/>
</dbReference>
<dbReference type="InterPro" id="IPR036554">
    <property type="entry name" value="GHMP_kinase_C_sf"/>
</dbReference>
<evidence type="ECO:0000259" key="5">
    <source>
        <dbReference type="Pfam" id="PF00288"/>
    </source>
</evidence>
<reference evidence="6 7" key="1">
    <citation type="submission" date="2013-05" db="EMBL/GenBank/DDBJ databases">
        <title>Complete genome sequence of the lipase-producing bacterium Photobacterium gaetbulicola Gung47.</title>
        <authorList>
            <person name="Kim Y.-O."/>
        </authorList>
    </citation>
    <scope>NUCLEOTIDE SEQUENCE [LARGE SCALE GENOMIC DNA]</scope>
    <source>
        <strain evidence="6 7">Gung47</strain>
    </source>
</reference>
<keyword evidence="4" id="KW-0067">ATP-binding</keyword>
<evidence type="ECO:0000256" key="1">
    <source>
        <dbReference type="ARBA" id="ARBA00022679"/>
    </source>
</evidence>
<keyword evidence="3 6" id="KW-0418">Kinase</keyword>
<dbReference type="GO" id="GO:0042352">
    <property type="term" value="P:GDP-L-fucose salvage"/>
    <property type="evidence" value="ECO:0007669"/>
    <property type="project" value="TreeGrafter"/>
</dbReference>
<accession>A0A0C5WEG1</accession>
<dbReference type="Pfam" id="PF00288">
    <property type="entry name" value="GHMP_kinases_N"/>
    <property type="match status" value="1"/>
</dbReference>
<dbReference type="KEGG" id="pgb:H744_1c0473"/>
<dbReference type="SUPFAM" id="SSF55060">
    <property type="entry name" value="GHMP Kinase, C-terminal domain"/>
    <property type="match status" value="1"/>
</dbReference>
<sequence length="340" mass="36551">MSESMTKGKSIAVARSPLRISLAGGGSDVVSYASRFGSDVVGLAINKYVTVTIHPNQFEGSIKAYWEKAEHAENLEALENSFGKFALMRSGHFGNTQVMVQADAPSGTGLGGSGAFLVSMIHAGRIANNQSVDKGELAEAASSVEIDDLKRMVGKQDHYMASLGGLQHLSFNTNLEADTSSLNMGKNCIDYFNNRLLLFYTGQRRNAGEILKDQASSVKVNNSSTIERIHKIRELVPDMLHAIRCDNPCDIGPILLAHWREKVGLGKKVGNSFIANCEELAMKNGADGFKLLGAGGGGFILISSKPGYQEQLRRVFSEAGLSELPFQYGNSGTMATSLPL</sequence>
<dbReference type="STRING" id="658445.H744_1c0473"/>
<dbReference type="GO" id="GO:0050201">
    <property type="term" value="F:fucokinase activity"/>
    <property type="evidence" value="ECO:0007669"/>
    <property type="project" value="TreeGrafter"/>
</dbReference>
<evidence type="ECO:0000256" key="2">
    <source>
        <dbReference type="ARBA" id="ARBA00022741"/>
    </source>
</evidence>
<dbReference type="GO" id="GO:0005524">
    <property type="term" value="F:ATP binding"/>
    <property type="evidence" value="ECO:0007669"/>
    <property type="project" value="UniProtKB-KW"/>
</dbReference>
<dbReference type="AlphaFoldDB" id="A0A0C5WEG1"/>
<evidence type="ECO:0000313" key="6">
    <source>
        <dbReference type="EMBL" id="AJR05498.1"/>
    </source>
</evidence>
<name>A0A0C5WEG1_9GAMM</name>
<dbReference type="InterPro" id="IPR014606">
    <property type="entry name" value="Heptose_7-P_kinase"/>
</dbReference>
<protein>
    <submittedName>
        <fullName evidence="6">Putative kinase, GHMP family</fullName>
    </submittedName>
</protein>
<dbReference type="InterPro" id="IPR052203">
    <property type="entry name" value="GHMP_Kinase-Related"/>
</dbReference>
<dbReference type="InterPro" id="IPR006204">
    <property type="entry name" value="GHMP_kinase_N_dom"/>
</dbReference>
<dbReference type="InterPro" id="IPR020568">
    <property type="entry name" value="Ribosomal_Su5_D2-typ_SF"/>
</dbReference>
<dbReference type="OrthoDB" id="9812992at2"/>
<organism evidence="6 7">
    <name type="scientific">Photobacterium gaetbulicola Gung47</name>
    <dbReference type="NCBI Taxonomy" id="658445"/>
    <lineage>
        <taxon>Bacteria</taxon>
        <taxon>Pseudomonadati</taxon>
        <taxon>Pseudomonadota</taxon>
        <taxon>Gammaproteobacteria</taxon>
        <taxon>Vibrionales</taxon>
        <taxon>Vibrionaceae</taxon>
        <taxon>Photobacterium</taxon>
    </lineage>
</organism>
<proteinExistence type="predicted"/>
<dbReference type="PATRIC" id="fig|658445.3.peg.517"/>
<evidence type="ECO:0000256" key="4">
    <source>
        <dbReference type="ARBA" id="ARBA00022840"/>
    </source>
</evidence>
<evidence type="ECO:0000256" key="3">
    <source>
        <dbReference type="ARBA" id="ARBA00022777"/>
    </source>
</evidence>
<dbReference type="InterPro" id="IPR001174">
    <property type="entry name" value="HddA/FKP"/>
</dbReference>
<feature type="domain" description="GHMP kinase N-terminal" evidence="5">
    <location>
        <begin position="91"/>
        <end position="165"/>
    </location>
</feature>
<dbReference type="PANTHER" id="PTHR32463:SF0">
    <property type="entry name" value="L-FUCOSE KINASE"/>
    <property type="match status" value="1"/>
</dbReference>
<gene>
    <name evidence="6" type="ORF">H744_1c0473</name>
</gene>
<evidence type="ECO:0000313" key="7">
    <source>
        <dbReference type="Proteomes" id="UP000032303"/>
    </source>
</evidence>
<dbReference type="EMBL" id="CP005973">
    <property type="protein sequence ID" value="AJR05498.1"/>
    <property type="molecule type" value="Genomic_DNA"/>
</dbReference>
<dbReference type="Gene3D" id="3.30.230.120">
    <property type="match status" value="1"/>
</dbReference>
<dbReference type="SUPFAM" id="SSF54211">
    <property type="entry name" value="Ribosomal protein S5 domain 2-like"/>
    <property type="match status" value="1"/>
</dbReference>
<keyword evidence="2" id="KW-0547">Nucleotide-binding</keyword>
<dbReference type="PRINTS" id="PR00960">
    <property type="entry name" value="LMBPPROTEIN"/>
</dbReference>
<dbReference type="PIRSF" id="PIRSF036406">
    <property type="entry name" value="Hept_kin"/>
    <property type="match status" value="1"/>
</dbReference>